<name>A0ABV8V973_9GAMM</name>
<organism evidence="2 3">
    <name type="scientific">Simiduia curdlanivorans</name>
    <dbReference type="NCBI Taxonomy" id="1492769"/>
    <lineage>
        <taxon>Bacteria</taxon>
        <taxon>Pseudomonadati</taxon>
        <taxon>Pseudomonadota</taxon>
        <taxon>Gammaproteobacteria</taxon>
        <taxon>Cellvibrionales</taxon>
        <taxon>Cellvibrionaceae</taxon>
        <taxon>Simiduia</taxon>
    </lineage>
</organism>
<proteinExistence type="predicted"/>
<keyword evidence="1" id="KW-0812">Transmembrane</keyword>
<accession>A0ABV8V973</accession>
<dbReference type="RefSeq" id="WP_290261779.1">
    <property type="nucleotide sequence ID" value="NZ_JAUFQG010000004.1"/>
</dbReference>
<protein>
    <submittedName>
        <fullName evidence="2">Uncharacterized protein</fullName>
    </submittedName>
</protein>
<keyword evidence="3" id="KW-1185">Reference proteome</keyword>
<feature type="transmembrane region" description="Helical" evidence="1">
    <location>
        <begin position="95"/>
        <end position="116"/>
    </location>
</feature>
<comment type="caution">
    <text evidence="2">The sequence shown here is derived from an EMBL/GenBank/DDBJ whole genome shotgun (WGS) entry which is preliminary data.</text>
</comment>
<evidence type="ECO:0000313" key="3">
    <source>
        <dbReference type="Proteomes" id="UP001595840"/>
    </source>
</evidence>
<keyword evidence="1" id="KW-1133">Transmembrane helix</keyword>
<evidence type="ECO:0000256" key="1">
    <source>
        <dbReference type="SAM" id="Phobius"/>
    </source>
</evidence>
<reference evidence="3" key="1">
    <citation type="journal article" date="2019" name="Int. J. Syst. Evol. Microbiol.">
        <title>The Global Catalogue of Microorganisms (GCM) 10K type strain sequencing project: providing services to taxonomists for standard genome sequencing and annotation.</title>
        <authorList>
            <consortium name="The Broad Institute Genomics Platform"/>
            <consortium name="The Broad Institute Genome Sequencing Center for Infectious Disease"/>
            <person name="Wu L."/>
            <person name="Ma J."/>
        </authorList>
    </citation>
    <scope>NUCLEOTIDE SEQUENCE [LARGE SCALE GENOMIC DNA]</scope>
    <source>
        <strain evidence="3">CECT 8570</strain>
    </source>
</reference>
<sequence>MNNQERKDSTKMRCLVSWASASCVGFVAASLCHSQQVQAQLINLGAHIDFSTRLAAMADDLVGLSPTYLPIIAVGFAIAFCVATFTRTKTTWPPALLFSLAGAAALGCILALMQPIMEITLMAGARGWLGLGLQIAAGALGGLTYAYLVQPRPFNE</sequence>
<gene>
    <name evidence="2" type="ORF">ACFOX3_15725</name>
</gene>
<dbReference type="EMBL" id="JBHSCX010000020">
    <property type="protein sequence ID" value="MFC4363765.1"/>
    <property type="molecule type" value="Genomic_DNA"/>
</dbReference>
<dbReference type="Proteomes" id="UP001595840">
    <property type="component" value="Unassembled WGS sequence"/>
</dbReference>
<feature type="transmembrane region" description="Helical" evidence="1">
    <location>
        <begin position="63"/>
        <end position="83"/>
    </location>
</feature>
<evidence type="ECO:0000313" key="2">
    <source>
        <dbReference type="EMBL" id="MFC4363765.1"/>
    </source>
</evidence>
<keyword evidence="1" id="KW-0472">Membrane</keyword>
<feature type="transmembrane region" description="Helical" evidence="1">
    <location>
        <begin position="128"/>
        <end position="148"/>
    </location>
</feature>